<comment type="subcellular location">
    <subcellularLocation>
        <location evidence="2">Membrane</location>
    </subcellularLocation>
</comment>
<dbReference type="PANTHER" id="PTHR24305:SF112">
    <property type="entry name" value="L-ORNITHINE-N5-MONOOXYGENASE (EUROFUNG)"/>
    <property type="match status" value="1"/>
</dbReference>
<evidence type="ECO:0000256" key="9">
    <source>
        <dbReference type="ARBA" id="ARBA00023004"/>
    </source>
</evidence>
<feature type="transmembrane region" description="Helical" evidence="14">
    <location>
        <begin position="6"/>
        <end position="25"/>
    </location>
</feature>
<evidence type="ECO:0000256" key="6">
    <source>
        <dbReference type="ARBA" id="ARBA00022723"/>
    </source>
</evidence>
<dbReference type="PANTHER" id="PTHR24305">
    <property type="entry name" value="CYTOCHROME P450"/>
    <property type="match status" value="1"/>
</dbReference>
<protein>
    <recommendedName>
        <fullName evidence="17">Cytochrome P450</fullName>
    </recommendedName>
</protein>
<evidence type="ECO:0000256" key="10">
    <source>
        <dbReference type="ARBA" id="ARBA00023033"/>
    </source>
</evidence>
<evidence type="ECO:0000256" key="1">
    <source>
        <dbReference type="ARBA" id="ARBA00001971"/>
    </source>
</evidence>
<keyword evidence="10 13" id="KW-0503">Monooxygenase</keyword>
<keyword evidence="7 14" id="KW-1133">Transmembrane helix</keyword>
<dbReference type="HOGENOM" id="CLU_001570_14_10_1"/>
<feature type="transmembrane region" description="Helical" evidence="14">
    <location>
        <begin position="37"/>
        <end position="60"/>
    </location>
</feature>
<evidence type="ECO:0000256" key="11">
    <source>
        <dbReference type="ARBA" id="ARBA00023136"/>
    </source>
</evidence>
<keyword evidence="9 12" id="KW-0408">Iron</keyword>
<keyword evidence="4 12" id="KW-0349">Heme</keyword>
<name>W3WK94_PESFW</name>
<comment type="cofactor">
    <cofactor evidence="1 12">
        <name>heme</name>
        <dbReference type="ChEBI" id="CHEBI:30413"/>
    </cofactor>
</comment>
<organism evidence="15 16">
    <name type="scientific">Pestalotiopsis fici (strain W106-1 / CGMCC3.15140)</name>
    <dbReference type="NCBI Taxonomy" id="1229662"/>
    <lineage>
        <taxon>Eukaryota</taxon>
        <taxon>Fungi</taxon>
        <taxon>Dikarya</taxon>
        <taxon>Ascomycota</taxon>
        <taxon>Pezizomycotina</taxon>
        <taxon>Sordariomycetes</taxon>
        <taxon>Xylariomycetidae</taxon>
        <taxon>Amphisphaeriales</taxon>
        <taxon>Sporocadaceae</taxon>
        <taxon>Pestalotiopsis</taxon>
    </lineage>
</organism>
<dbReference type="EMBL" id="KI912120">
    <property type="protein sequence ID" value="ETS74340.1"/>
    <property type="molecule type" value="Genomic_DNA"/>
</dbReference>
<evidence type="ECO:0000313" key="15">
    <source>
        <dbReference type="EMBL" id="ETS74340.1"/>
    </source>
</evidence>
<dbReference type="GO" id="GO:0016705">
    <property type="term" value="F:oxidoreductase activity, acting on paired donors, with incorporation or reduction of molecular oxygen"/>
    <property type="evidence" value="ECO:0007669"/>
    <property type="project" value="InterPro"/>
</dbReference>
<dbReference type="GO" id="GO:0020037">
    <property type="term" value="F:heme binding"/>
    <property type="evidence" value="ECO:0007669"/>
    <property type="project" value="InterPro"/>
</dbReference>
<accession>W3WK94</accession>
<dbReference type="InterPro" id="IPR002401">
    <property type="entry name" value="Cyt_P450_E_grp-I"/>
</dbReference>
<gene>
    <name evidence="15" type="ORF">PFICI_14206</name>
</gene>
<evidence type="ECO:0000256" key="7">
    <source>
        <dbReference type="ARBA" id="ARBA00022989"/>
    </source>
</evidence>
<evidence type="ECO:0008006" key="17">
    <source>
        <dbReference type="Google" id="ProtNLM"/>
    </source>
</evidence>
<dbReference type="OrthoDB" id="6692864at2759"/>
<dbReference type="InterPro" id="IPR050121">
    <property type="entry name" value="Cytochrome_P450_monoxygenase"/>
</dbReference>
<keyword evidence="16" id="KW-1185">Reference proteome</keyword>
<sequence>MGYEYLASIIAGIAAHWGVFIRGEWHLKTRTIVFSHGLLVTCLVYIFRSSLACSFGEAAYRALSSFAVYLISLLGSMVVYRLFFHQLRHLPGPRLAAVTKLWHVFHVSDSRNFAFLDRLHAEYGPVVRTGPNEVCVATADAIQKIDGWGNDTTKDVWYDLMQPRTSAVFTRNKHEHREWRKTWSQSLSSKAMESFQPRVAGLAEALVEYISEKHSDPVDLDEIMSWFSFDVIGDVLFGEDFDLIRSRTMHPAILHRDRALAFLGPLGDAIWIACMAFDFVPFVDIVQNWFRLVDFCDTRLKLRMKRGDRMSRPDMASWFIKEYHSLEEQSTPHERFNLLSGTVVAAVVAGSDTTRASLIASFWFLAKYPEHAAAVRSEIQGVDVRDANALATRPHLNGVINETLRLVPPAMSGNARLTGAQGLQVGAVYIPPHTKITAPKYTIQRLSSAFRSPDEFIPERWYSRPELIMDKQAFAPFSVGNRMCVGKSMAYTELRFVIAMVLRDYNVDFAPGYDPETMWRDMKDQVTAQPGKVMCVFEPVDS</sequence>
<dbReference type="GO" id="GO:0016020">
    <property type="term" value="C:membrane"/>
    <property type="evidence" value="ECO:0007669"/>
    <property type="project" value="UniProtKB-SubCell"/>
</dbReference>
<dbReference type="InParanoid" id="W3WK94"/>
<dbReference type="GO" id="GO:0005506">
    <property type="term" value="F:iron ion binding"/>
    <property type="evidence" value="ECO:0007669"/>
    <property type="project" value="InterPro"/>
</dbReference>
<dbReference type="SUPFAM" id="SSF48264">
    <property type="entry name" value="Cytochrome P450"/>
    <property type="match status" value="1"/>
</dbReference>
<feature type="binding site" description="axial binding residue" evidence="12">
    <location>
        <position position="484"/>
    </location>
    <ligand>
        <name>heme</name>
        <dbReference type="ChEBI" id="CHEBI:30413"/>
    </ligand>
    <ligandPart>
        <name>Fe</name>
        <dbReference type="ChEBI" id="CHEBI:18248"/>
    </ligandPart>
</feature>
<keyword evidence="11 14" id="KW-0472">Membrane</keyword>
<evidence type="ECO:0000256" key="4">
    <source>
        <dbReference type="ARBA" id="ARBA00022617"/>
    </source>
</evidence>
<dbReference type="RefSeq" id="XP_007840978.1">
    <property type="nucleotide sequence ID" value="XM_007842787.1"/>
</dbReference>
<dbReference type="PRINTS" id="PR00463">
    <property type="entry name" value="EP450I"/>
</dbReference>
<keyword evidence="8 13" id="KW-0560">Oxidoreductase</keyword>
<proteinExistence type="inferred from homology"/>
<dbReference type="PROSITE" id="PS00086">
    <property type="entry name" value="CYTOCHROME_P450"/>
    <property type="match status" value="1"/>
</dbReference>
<dbReference type="GO" id="GO:0004497">
    <property type="term" value="F:monooxygenase activity"/>
    <property type="evidence" value="ECO:0007669"/>
    <property type="project" value="UniProtKB-KW"/>
</dbReference>
<dbReference type="AlphaFoldDB" id="W3WK94"/>
<keyword evidence="6 12" id="KW-0479">Metal-binding</keyword>
<evidence type="ECO:0000256" key="3">
    <source>
        <dbReference type="ARBA" id="ARBA00010617"/>
    </source>
</evidence>
<reference evidence="16" key="1">
    <citation type="journal article" date="2015" name="BMC Genomics">
        <title>Genomic and transcriptomic analysis of the endophytic fungus Pestalotiopsis fici reveals its lifestyle and high potential for synthesis of natural products.</title>
        <authorList>
            <person name="Wang X."/>
            <person name="Zhang X."/>
            <person name="Liu L."/>
            <person name="Xiang M."/>
            <person name="Wang W."/>
            <person name="Sun X."/>
            <person name="Che Y."/>
            <person name="Guo L."/>
            <person name="Liu G."/>
            <person name="Guo L."/>
            <person name="Wang C."/>
            <person name="Yin W.B."/>
            <person name="Stadler M."/>
            <person name="Zhang X."/>
            <person name="Liu X."/>
        </authorList>
    </citation>
    <scope>NUCLEOTIDE SEQUENCE [LARGE SCALE GENOMIC DNA]</scope>
    <source>
        <strain evidence="16">W106-1 / CGMCC3.15140</strain>
    </source>
</reference>
<evidence type="ECO:0000256" key="8">
    <source>
        <dbReference type="ARBA" id="ARBA00023002"/>
    </source>
</evidence>
<dbReference type="Proteomes" id="UP000030651">
    <property type="component" value="Unassembled WGS sequence"/>
</dbReference>
<dbReference type="KEGG" id="pfy:PFICI_14206"/>
<dbReference type="InterPro" id="IPR017972">
    <property type="entry name" value="Cyt_P450_CS"/>
</dbReference>
<dbReference type="InterPro" id="IPR036396">
    <property type="entry name" value="Cyt_P450_sf"/>
</dbReference>
<dbReference type="eggNOG" id="KOG0158">
    <property type="taxonomic scope" value="Eukaryota"/>
</dbReference>
<evidence type="ECO:0000256" key="13">
    <source>
        <dbReference type="RuleBase" id="RU000461"/>
    </source>
</evidence>
<dbReference type="InterPro" id="IPR001128">
    <property type="entry name" value="Cyt_P450"/>
</dbReference>
<comment type="similarity">
    <text evidence="3 13">Belongs to the cytochrome P450 family.</text>
</comment>
<dbReference type="Pfam" id="PF00067">
    <property type="entry name" value="p450"/>
    <property type="match status" value="1"/>
</dbReference>
<dbReference type="PRINTS" id="PR00385">
    <property type="entry name" value="P450"/>
</dbReference>
<evidence type="ECO:0000256" key="12">
    <source>
        <dbReference type="PIRSR" id="PIRSR602401-1"/>
    </source>
</evidence>
<dbReference type="GeneID" id="19279219"/>
<dbReference type="CDD" id="cd11061">
    <property type="entry name" value="CYP67-like"/>
    <property type="match status" value="1"/>
</dbReference>
<evidence type="ECO:0000256" key="14">
    <source>
        <dbReference type="SAM" id="Phobius"/>
    </source>
</evidence>
<keyword evidence="5 14" id="KW-0812">Transmembrane</keyword>
<dbReference type="Gene3D" id="1.10.630.10">
    <property type="entry name" value="Cytochrome P450"/>
    <property type="match status" value="1"/>
</dbReference>
<evidence type="ECO:0000256" key="5">
    <source>
        <dbReference type="ARBA" id="ARBA00022692"/>
    </source>
</evidence>
<feature type="transmembrane region" description="Helical" evidence="14">
    <location>
        <begin position="66"/>
        <end position="84"/>
    </location>
</feature>
<dbReference type="OMA" id="HEHREWR"/>
<evidence type="ECO:0000313" key="16">
    <source>
        <dbReference type="Proteomes" id="UP000030651"/>
    </source>
</evidence>
<evidence type="ECO:0000256" key="2">
    <source>
        <dbReference type="ARBA" id="ARBA00004370"/>
    </source>
</evidence>